<keyword evidence="3" id="KW-1185">Reference proteome</keyword>
<gene>
    <name evidence="2" type="ORF">U0R10_03275</name>
</gene>
<keyword evidence="1" id="KW-0812">Transmembrane</keyword>
<accession>A0ABW6DD15</accession>
<protein>
    <submittedName>
        <fullName evidence="2">FixH family protein</fullName>
    </submittedName>
</protein>
<comment type="caution">
    <text evidence="2">The sequence shown here is derived from an EMBL/GenBank/DDBJ whole genome shotgun (WGS) entry which is preliminary data.</text>
</comment>
<evidence type="ECO:0000313" key="3">
    <source>
        <dbReference type="Proteomes" id="UP001598138"/>
    </source>
</evidence>
<dbReference type="InterPro" id="IPR008620">
    <property type="entry name" value="FixH"/>
</dbReference>
<keyword evidence="1" id="KW-0472">Membrane</keyword>
<dbReference type="Pfam" id="PF05751">
    <property type="entry name" value="FixH"/>
    <property type="match status" value="1"/>
</dbReference>
<reference evidence="2 3" key="1">
    <citation type="submission" date="2024-03" db="EMBL/GenBank/DDBJ databases">
        <title>Aquirufa genome sequencing.</title>
        <authorList>
            <person name="Pitt A."/>
            <person name="Hahn M.W."/>
        </authorList>
    </citation>
    <scope>NUCLEOTIDE SEQUENCE [LARGE SCALE GENOMIC DNA]</scope>
    <source>
        <strain evidence="2 3">OSTEICH-129V</strain>
    </source>
</reference>
<keyword evidence="1" id="KW-1133">Transmembrane helix</keyword>
<dbReference type="RefSeq" id="WP_377982437.1">
    <property type="nucleotide sequence ID" value="NZ_JBBKXZ010000001.1"/>
</dbReference>
<dbReference type="EMBL" id="JBBKXZ010000001">
    <property type="protein sequence ID" value="MFD3393634.1"/>
    <property type="molecule type" value="Genomic_DNA"/>
</dbReference>
<dbReference type="Proteomes" id="UP001598138">
    <property type="component" value="Unassembled WGS sequence"/>
</dbReference>
<evidence type="ECO:0000313" key="2">
    <source>
        <dbReference type="EMBL" id="MFD3393634.1"/>
    </source>
</evidence>
<name>A0ABW6DD15_9BACT</name>
<organism evidence="2 3">
    <name type="scientific">Aquirufa avitistagni</name>
    <dbReference type="NCBI Taxonomy" id="3104728"/>
    <lineage>
        <taxon>Bacteria</taxon>
        <taxon>Pseudomonadati</taxon>
        <taxon>Bacteroidota</taxon>
        <taxon>Cytophagia</taxon>
        <taxon>Cytophagales</taxon>
        <taxon>Flectobacillaceae</taxon>
        <taxon>Aquirufa</taxon>
    </lineage>
</organism>
<sequence>MNKSSKKGFHWGHGIILTFVLFGAFMAYFYIHMTHQVIELVGDNYYEDGQKFQKKLDLKNQKVPTSDTLHVQFFAKNKLMLVRLPMGIQSAQIQFFRPSNAQQDKSLVWTSKDGEAWTIPSEFLTKGPWKYSISWSVNGHNYLKEARLLAN</sequence>
<proteinExistence type="predicted"/>
<feature type="transmembrane region" description="Helical" evidence="1">
    <location>
        <begin position="12"/>
        <end position="31"/>
    </location>
</feature>
<evidence type="ECO:0000256" key="1">
    <source>
        <dbReference type="SAM" id="Phobius"/>
    </source>
</evidence>